<proteinExistence type="predicted"/>
<dbReference type="Pfam" id="PF06155">
    <property type="entry name" value="GBBH-like_N"/>
    <property type="match status" value="1"/>
</dbReference>
<dbReference type="RefSeq" id="WP_225675112.1">
    <property type="nucleotide sequence ID" value="NZ_JAEDAH010000059.1"/>
</dbReference>
<dbReference type="InterPro" id="IPR038492">
    <property type="entry name" value="GBBH-like_N_sf"/>
</dbReference>
<protein>
    <submittedName>
        <fullName evidence="4">DUF971 domain-containing protein</fullName>
    </submittedName>
</protein>
<keyword evidence="5" id="KW-1185">Reference proteome</keyword>
<dbReference type="PANTHER" id="PTHR35303:SF5">
    <property type="entry name" value="OS02G0197800 PROTEIN"/>
    <property type="match status" value="1"/>
</dbReference>
<evidence type="ECO:0000259" key="3">
    <source>
        <dbReference type="Pfam" id="PF06155"/>
    </source>
</evidence>
<dbReference type="Gene3D" id="3.30.2020.30">
    <property type="match status" value="1"/>
</dbReference>
<sequence length="125" mass="14014">MCVIPTSIKVKKNSRCLELTYGDVAYQLSYEFLRVYSPSAEVRGHGIGNGVLQTGKKNVVLLRIEPAGNYALKLVFDDGHDSGLYDWSYLRHLCDNQQALWQEYLDNLAAAGKSRDSAQINFKAL</sequence>
<dbReference type="PANTHER" id="PTHR35303">
    <property type="entry name" value="OS02G0197800 PROTEIN"/>
    <property type="match status" value="1"/>
</dbReference>
<feature type="domain" description="Gamma-butyrobetaine hydroxylase-like N-terminal" evidence="3">
    <location>
        <begin position="8"/>
        <end position="91"/>
    </location>
</feature>
<comment type="caution">
    <text evidence="4">The sequence shown here is derived from an EMBL/GenBank/DDBJ whole genome shotgun (WGS) entry which is preliminary data.</text>
</comment>
<evidence type="ECO:0000256" key="2">
    <source>
        <dbReference type="ARBA" id="ARBA00023004"/>
    </source>
</evidence>
<gene>
    <name evidence="4" type="ORF">I9W95_11770</name>
</gene>
<keyword evidence="1" id="KW-0479">Metal-binding</keyword>
<evidence type="ECO:0000313" key="4">
    <source>
        <dbReference type="EMBL" id="MCA6064285.1"/>
    </source>
</evidence>
<dbReference type="Proteomes" id="UP000714380">
    <property type="component" value="Unassembled WGS sequence"/>
</dbReference>
<reference evidence="4 5" key="1">
    <citation type="submission" date="2020-12" db="EMBL/GenBank/DDBJ databases">
        <title>Novel Thalassolituus-related marine hydrocarbonoclastic bacteria mediated algae-derived hydrocarbons mineralization in twilight zone of the northern South China Sea.</title>
        <authorList>
            <person name="Dong C."/>
        </authorList>
    </citation>
    <scope>NUCLEOTIDE SEQUENCE [LARGE SCALE GENOMIC DNA]</scope>
    <source>
        <strain evidence="4 5">IMCC1826</strain>
    </source>
</reference>
<keyword evidence="2" id="KW-0408">Iron</keyword>
<evidence type="ECO:0000313" key="5">
    <source>
        <dbReference type="Proteomes" id="UP000714380"/>
    </source>
</evidence>
<accession>A0ABS7ZRN9</accession>
<organism evidence="4 5">
    <name type="scientific">Thalassolituus marinus</name>
    <dbReference type="NCBI Taxonomy" id="671053"/>
    <lineage>
        <taxon>Bacteria</taxon>
        <taxon>Pseudomonadati</taxon>
        <taxon>Pseudomonadota</taxon>
        <taxon>Gammaproteobacteria</taxon>
        <taxon>Oceanospirillales</taxon>
        <taxon>Oceanospirillaceae</taxon>
        <taxon>Thalassolituus</taxon>
    </lineage>
</organism>
<evidence type="ECO:0000256" key="1">
    <source>
        <dbReference type="ARBA" id="ARBA00022723"/>
    </source>
</evidence>
<dbReference type="InterPro" id="IPR010376">
    <property type="entry name" value="GBBH-like_N"/>
</dbReference>
<dbReference type="EMBL" id="JAEDAH010000059">
    <property type="protein sequence ID" value="MCA6064285.1"/>
    <property type="molecule type" value="Genomic_DNA"/>
</dbReference>
<name>A0ABS7ZRN9_9GAMM</name>